<dbReference type="EMBL" id="NRDI02000014">
    <property type="protein sequence ID" value="KAI1511348.1"/>
    <property type="molecule type" value="Genomic_DNA"/>
</dbReference>
<sequence length="67" mass="7208">MINPSTKRSASELPAALVSPASQCIHISKPSSGQPTSLASHCIHIFKPFSGQRTSKLHPIEFHQISS</sequence>
<proteinExistence type="predicted"/>
<reference evidence="2" key="1">
    <citation type="journal article" date="2022" name="Microb. Genom.">
        <title>A global pangenome for the wheat fungal pathogen Pyrenophora tritici-repentis and prediction of effector protein structural homology.</title>
        <authorList>
            <person name="Moolhuijzen P.M."/>
            <person name="See P.T."/>
            <person name="Shi G."/>
            <person name="Powell H.R."/>
            <person name="Cockram J."/>
            <person name="Jorgensen L.N."/>
            <person name="Benslimane H."/>
            <person name="Strelkov S.E."/>
            <person name="Turner J."/>
            <person name="Liu Z."/>
            <person name="Moffat C.S."/>
        </authorList>
    </citation>
    <scope>NUCLEOTIDE SEQUENCE [LARGE SCALE GENOMIC DNA]</scope>
</reference>
<protein>
    <submittedName>
        <fullName evidence="1">Uncharacterized protein</fullName>
    </submittedName>
</protein>
<keyword evidence="2" id="KW-1185">Reference proteome</keyword>
<comment type="caution">
    <text evidence="1">The sequence shown here is derived from an EMBL/GenBank/DDBJ whole genome shotgun (WGS) entry which is preliminary data.</text>
</comment>
<gene>
    <name evidence="1" type="ORF">Ptr86124_009752</name>
</gene>
<accession>A0A317BSD6</accession>
<name>A0A317BSD6_9PLEO</name>
<dbReference type="Proteomes" id="UP000249757">
    <property type="component" value="Unassembled WGS sequence"/>
</dbReference>
<evidence type="ECO:0000313" key="1">
    <source>
        <dbReference type="EMBL" id="KAI1511348.1"/>
    </source>
</evidence>
<evidence type="ECO:0000313" key="2">
    <source>
        <dbReference type="Proteomes" id="UP000249757"/>
    </source>
</evidence>
<organism evidence="1 2">
    <name type="scientific">Pyrenophora tritici-repentis</name>
    <dbReference type="NCBI Taxonomy" id="45151"/>
    <lineage>
        <taxon>Eukaryota</taxon>
        <taxon>Fungi</taxon>
        <taxon>Dikarya</taxon>
        <taxon>Ascomycota</taxon>
        <taxon>Pezizomycotina</taxon>
        <taxon>Dothideomycetes</taxon>
        <taxon>Pleosporomycetidae</taxon>
        <taxon>Pleosporales</taxon>
        <taxon>Pleosporineae</taxon>
        <taxon>Pleosporaceae</taxon>
        <taxon>Pyrenophora</taxon>
    </lineage>
</organism>
<dbReference type="AlphaFoldDB" id="A0A317BSD6"/>